<dbReference type="PANTHER" id="PTHR34883">
    <property type="entry name" value="SERINE-RICH PROTEIN, PUTATIVE-RELATED-RELATED"/>
    <property type="match status" value="1"/>
</dbReference>
<dbReference type="SUPFAM" id="SSF49503">
    <property type="entry name" value="Cupredoxins"/>
    <property type="match status" value="1"/>
</dbReference>
<dbReference type="GO" id="GO:0009055">
    <property type="term" value="F:electron transfer activity"/>
    <property type="evidence" value="ECO:0007669"/>
    <property type="project" value="InterPro"/>
</dbReference>
<name>A0A9P3G2U2_9APHY</name>
<comment type="caution">
    <text evidence="4">The sequence shown here is derived from an EMBL/GenBank/DDBJ whole genome shotgun (WGS) entry which is preliminary data.</text>
</comment>
<feature type="signal peptide" evidence="2">
    <location>
        <begin position="1"/>
        <end position="20"/>
    </location>
</feature>
<sequence length="426" mass="43186">MVFFAPVLGAAALFAGLASALPRPDSAIGDEVAVSAPNGIVLSDTAALASQMATASASPYYAASATATYAAQMTDSAMTESMMAAGGYYSSSSSSSSWMATQTQAAMGSMMTYGSGSSSWGGQGYNDCVNQCIASYGAPPAMWTPTPSSQGSSGSSGGSGTTHTVIVAPTQGVLRYVPFAVNASVGDTVRFMWGANNHTVTKSSELQLCNKTSDAPFASGTQNQGFTFDQVVNDTNPVFYYCGTPGHCEKGMFGIINPPSVYNAPTSVMNMMPAMVSNSSDLSAMAAYTNNLTMGNMQASMWGQNIDLGQMPDWSHSYVMENVMYARSLFAENPDTLSADGKVDMSAGGNPIKFPMDVTSALNNAGNGSAVNAGAAPSASAPSSDSASPSASTSATPSQMANGAGRSLASGAVVGVAVLAASLLAL</sequence>
<accession>A0A9P3G2U2</accession>
<keyword evidence="2" id="KW-0732">Signal</keyword>
<dbReference type="InterPro" id="IPR008972">
    <property type="entry name" value="Cupredoxin"/>
</dbReference>
<protein>
    <recommendedName>
        <fullName evidence="3">Phytocyanin domain-containing protein</fullName>
    </recommendedName>
</protein>
<keyword evidence="5" id="KW-1185">Reference proteome</keyword>
<feature type="region of interest" description="Disordered" evidence="1">
    <location>
        <begin position="372"/>
        <end position="403"/>
    </location>
</feature>
<dbReference type="OrthoDB" id="1921208at2759"/>
<dbReference type="InterPro" id="IPR052953">
    <property type="entry name" value="Ser-rich/MCO-related"/>
</dbReference>
<dbReference type="PANTHER" id="PTHR34883:SF17">
    <property type="entry name" value="CUPREDOXIN"/>
    <property type="match status" value="1"/>
</dbReference>
<organism evidence="4 5">
    <name type="scientific">Phanerochaete sordida</name>
    <dbReference type="NCBI Taxonomy" id="48140"/>
    <lineage>
        <taxon>Eukaryota</taxon>
        <taxon>Fungi</taxon>
        <taxon>Dikarya</taxon>
        <taxon>Basidiomycota</taxon>
        <taxon>Agaricomycotina</taxon>
        <taxon>Agaricomycetes</taxon>
        <taxon>Polyporales</taxon>
        <taxon>Phanerochaetaceae</taxon>
        <taxon>Phanerochaete</taxon>
    </lineage>
</organism>
<proteinExistence type="predicted"/>
<reference evidence="4 5" key="1">
    <citation type="submission" date="2021-08" db="EMBL/GenBank/DDBJ databases">
        <title>Draft Genome Sequence of Phanerochaete sordida strain YK-624.</title>
        <authorList>
            <person name="Mori T."/>
            <person name="Dohra H."/>
            <person name="Suzuki T."/>
            <person name="Kawagishi H."/>
            <person name="Hirai H."/>
        </authorList>
    </citation>
    <scope>NUCLEOTIDE SEQUENCE [LARGE SCALE GENOMIC DNA]</scope>
    <source>
        <strain evidence="4 5">YK-624</strain>
    </source>
</reference>
<evidence type="ECO:0000259" key="3">
    <source>
        <dbReference type="Pfam" id="PF02298"/>
    </source>
</evidence>
<feature type="domain" description="Phytocyanin" evidence="3">
    <location>
        <begin position="184"/>
        <end position="252"/>
    </location>
</feature>
<dbReference type="AlphaFoldDB" id="A0A9P3G2U2"/>
<dbReference type="Pfam" id="PF02298">
    <property type="entry name" value="Cu_bind_like"/>
    <property type="match status" value="1"/>
</dbReference>
<dbReference type="InterPro" id="IPR003245">
    <property type="entry name" value="Phytocyanin_dom"/>
</dbReference>
<dbReference type="Gene3D" id="2.60.40.420">
    <property type="entry name" value="Cupredoxins - blue copper proteins"/>
    <property type="match status" value="1"/>
</dbReference>
<evidence type="ECO:0000313" key="5">
    <source>
        <dbReference type="Proteomes" id="UP000703269"/>
    </source>
</evidence>
<feature type="chain" id="PRO_5040181787" description="Phytocyanin domain-containing protein" evidence="2">
    <location>
        <begin position="21"/>
        <end position="426"/>
    </location>
</feature>
<evidence type="ECO:0000256" key="2">
    <source>
        <dbReference type="SAM" id="SignalP"/>
    </source>
</evidence>
<dbReference type="Proteomes" id="UP000703269">
    <property type="component" value="Unassembled WGS sequence"/>
</dbReference>
<gene>
    <name evidence="4" type="ORF">PsYK624_032940</name>
</gene>
<evidence type="ECO:0000313" key="4">
    <source>
        <dbReference type="EMBL" id="GJE87211.1"/>
    </source>
</evidence>
<dbReference type="EMBL" id="BPQB01000005">
    <property type="protein sequence ID" value="GJE87211.1"/>
    <property type="molecule type" value="Genomic_DNA"/>
</dbReference>
<evidence type="ECO:0000256" key="1">
    <source>
        <dbReference type="SAM" id="MobiDB-lite"/>
    </source>
</evidence>